<dbReference type="EMBL" id="JAFMYW010000001">
    <property type="protein sequence ID" value="MBO0947612.1"/>
    <property type="molecule type" value="Genomic_DNA"/>
</dbReference>
<evidence type="ECO:0000313" key="2">
    <source>
        <dbReference type="Proteomes" id="UP000664628"/>
    </source>
</evidence>
<name>A0ABS3JFC4_9BACT</name>
<protein>
    <submittedName>
        <fullName evidence="1">Uncharacterized protein</fullName>
    </submittedName>
</protein>
<evidence type="ECO:0000313" key="1">
    <source>
        <dbReference type="EMBL" id="MBO0947612.1"/>
    </source>
</evidence>
<proteinExistence type="predicted"/>
<accession>A0ABS3JFC4</accession>
<keyword evidence="2" id="KW-1185">Reference proteome</keyword>
<gene>
    <name evidence="1" type="ORF">J2I46_03410</name>
</gene>
<reference evidence="1 2" key="1">
    <citation type="submission" date="2021-03" db="EMBL/GenBank/DDBJ databases">
        <title>Fibrella sp. HMF5405 genome sequencing and assembly.</title>
        <authorList>
            <person name="Kang H."/>
            <person name="Kim H."/>
            <person name="Bae S."/>
            <person name="Joh K."/>
        </authorList>
    </citation>
    <scope>NUCLEOTIDE SEQUENCE [LARGE SCALE GENOMIC DNA]</scope>
    <source>
        <strain evidence="1 2">HMF5405</strain>
    </source>
</reference>
<dbReference type="RefSeq" id="WP_207327520.1">
    <property type="nucleotide sequence ID" value="NZ_JAFMYW010000001.1"/>
</dbReference>
<sequence length="121" mass="13478">MKINVEEGLDKPFLADGRHEVEITNIDEGKSEYKGIPFIACRFENEDGFVNQRFYISPTGMPVLMELCQAAGVEAEAKKELDTNQLLGKKVSIQVGDYTYNDPETGSERTLKQASAFEALV</sequence>
<organism evidence="1 2">
    <name type="scientific">Fibrella forsythiae</name>
    <dbReference type="NCBI Taxonomy" id="2817061"/>
    <lineage>
        <taxon>Bacteria</taxon>
        <taxon>Pseudomonadati</taxon>
        <taxon>Bacteroidota</taxon>
        <taxon>Cytophagia</taxon>
        <taxon>Cytophagales</taxon>
        <taxon>Spirosomataceae</taxon>
        <taxon>Fibrella</taxon>
    </lineage>
</organism>
<comment type="caution">
    <text evidence="1">The sequence shown here is derived from an EMBL/GenBank/DDBJ whole genome shotgun (WGS) entry which is preliminary data.</text>
</comment>
<dbReference type="Proteomes" id="UP000664628">
    <property type="component" value="Unassembled WGS sequence"/>
</dbReference>